<keyword evidence="9" id="KW-1185">Reference proteome</keyword>
<keyword evidence="3 4" id="KW-0268">Exocytosis</keyword>
<evidence type="ECO:0000313" key="8">
    <source>
        <dbReference type="EMBL" id="CAK0785410.1"/>
    </source>
</evidence>
<feature type="region of interest" description="Disordered" evidence="6">
    <location>
        <begin position="1"/>
        <end position="66"/>
    </location>
</feature>
<evidence type="ECO:0000256" key="5">
    <source>
        <dbReference type="SAM" id="Coils"/>
    </source>
</evidence>
<name>A0AAV1IG22_9CHLO</name>
<gene>
    <name evidence="8" type="ORF">CVIRNUC_008619</name>
</gene>
<comment type="similarity">
    <text evidence="1 4">Belongs to the SEC5 family.</text>
</comment>
<dbReference type="InterPro" id="IPR039481">
    <property type="entry name" value="EXOC2/Sec5_N_dom"/>
</dbReference>
<dbReference type="Pfam" id="PF15469">
    <property type="entry name" value="Sec5"/>
    <property type="match status" value="1"/>
</dbReference>
<feature type="compositionally biased region" description="Low complexity" evidence="6">
    <location>
        <begin position="1050"/>
        <end position="1061"/>
    </location>
</feature>
<feature type="compositionally biased region" description="Polar residues" evidence="6">
    <location>
        <begin position="49"/>
        <end position="58"/>
    </location>
</feature>
<evidence type="ECO:0000256" key="4">
    <source>
        <dbReference type="RuleBase" id="RU365069"/>
    </source>
</evidence>
<evidence type="ECO:0000256" key="6">
    <source>
        <dbReference type="SAM" id="MobiDB-lite"/>
    </source>
</evidence>
<evidence type="ECO:0000256" key="3">
    <source>
        <dbReference type="ARBA" id="ARBA00022483"/>
    </source>
</evidence>
<keyword evidence="5" id="KW-0175">Coiled coil</keyword>
<feature type="compositionally biased region" description="Acidic residues" evidence="6">
    <location>
        <begin position="756"/>
        <end position="768"/>
    </location>
</feature>
<dbReference type="AlphaFoldDB" id="A0AAV1IG22"/>
<dbReference type="GO" id="GO:0000145">
    <property type="term" value="C:exocyst"/>
    <property type="evidence" value="ECO:0007669"/>
    <property type="project" value="UniProtKB-UniRule"/>
</dbReference>
<comment type="caution">
    <text evidence="8">The sequence shown here is derived from an EMBL/GenBank/DDBJ whole genome shotgun (WGS) entry which is preliminary data.</text>
</comment>
<reference evidence="8 9" key="1">
    <citation type="submission" date="2023-10" db="EMBL/GenBank/DDBJ databases">
        <authorList>
            <person name="Maclean D."/>
            <person name="Macfadyen A."/>
        </authorList>
    </citation>
    <scope>NUCLEOTIDE SEQUENCE [LARGE SCALE GENOMIC DNA]</scope>
</reference>
<feature type="coiled-coil region" evidence="5">
    <location>
        <begin position="236"/>
        <end position="263"/>
    </location>
</feature>
<feature type="region of interest" description="Disordered" evidence="6">
    <location>
        <begin position="151"/>
        <end position="175"/>
    </location>
</feature>
<comment type="function">
    <text evidence="4">Component of the exocyst complex involved in the docking of exocytic vesicles with fusion sites on the plasma membrane.</text>
</comment>
<comment type="subunit">
    <text evidence="4">Component of the exocyst complex.</text>
</comment>
<evidence type="ECO:0000256" key="1">
    <source>
        <dbReference type="ARBA" id="ARBA00010578"/>
    </source>
</evidence>
<dbReference type="GO" id="GO:0015031">
    <property type="term" value="P:protein transport"/>
    <property type="evidence" value="ECO:0007669"/>
    <property type="project" value="UniProtKB-KW"/>
</dbReference>
<dbReference type="Proteomes" id="UP001314263">
    <property type="component" value="Unassembled WGS sequence"/>
</dbReference>
<feature type="domain" description="Exocyst complex component EXOC2/Sec5 N-terminal" evidence="7">
    <location>
        <begin position="209"/>
        <end position="962"/>
    </location>
</feature>
<dbReference type="PANTHER" id="PTHR13043:SF1">
    <property type="entry name" value="EXOCYST COMPLEX COMPONENT 2"/>
    <property type="match status" value="1"/>
</dbReference>
<keyword evidence="2 4" id="KW-0813">Transport</keyword>
<evidence type="ECO:0000256" key="2">
    <source>
        <dbReference type="ARBA" id="ARBA00022448"/>
    </source>
</evidence>
<dbReference type="EMBL" id="CAUYUE010000012">
    <property type="protein sequence ID" value="CAK0785410.1"/>
    <property type="molecule type" value="Genomic_DNA"/>
</dbReference>
<protein>
    <recommendedName>
        <fullName evidence="4">Exocyst complex component SEC5</fullName>
    </recommendedName>
</protein>
<dbReference type="GO" id="GO:0006893">
    <property type="term" value="P:Golgi to plasma membrane transport"/>
    <property type="evidence" value="ECO:0007669"/>
    <property type="project" value="UniProtKB-UniRule"/>
</dbReference>
<evidence type="ECO:0000259" key="7">
    <source>
        <dbReference type="Pfam" id="PF15469"/>
    </source>
</evidence>
<organism evidence="8 9">
    <name type="scientific">Coccomyxa viridis</name>
    <dbReference type="NCBI Taxonomy" id="1274662"/>
    <lineage>
        <taxon>Eukaryota</taxon>
        <taxon>Viridiplantae</taxon>
        <taxon>Chlorophyta</taxon>
        <taxon>core chlorophytes</taxon>
        <taxon>Trebouxiophyceae</taxon>
        <taxon>Trebouxiophyceae incertae sedis</taxon>
        <taxon>Coccomyxaceae</taxon>
        <taxon>Coccomyxa</taxon>
    </lineage>
</organism>
<dbReference type="InterPro" id="IPR029175">
    <property type="entry name" value="EXOC2/Sec5"/>
</dbReference>
<evidence type="ECO:0000313" key="9">
    <source>
        <dbReference type="Proteomes" id="UP001314263"/>
    </source>
</evidence>
<keyword evidence="4" id="KW-0653">Protein transport</keyword>
<feature type="region of interest" description="Disordered" evidence="6">
    <location>
        <begin position="749"/>
        <end position="768"/>
    </location>
</feature>
<dbReference type="GO" id="GO:0006887">
    <property type="term" value="P:exocytosis"/>
    <property type="evidence" value="ECO:0007669"/>
    <property type="project" value="UniProtKB-KW"/>
</dbReference>
<feature type="region of interest" description="Disordered" evidence="6">
    <location>
        <begin position="1024"/>
        <end position="1061"/>
    </location>
</feature>
<accession>A0AAV1IG22</accession>
<dbReference type="PANTHER" id="PTHR13043">
    <property type="entry name" value="EXOCYST COMPLEX COMPONENT SEC5"/>
    <property type="match status" value="1"/>
</dbReference>
<feature type="compositionally biased region" description="Polar residues" evidence="6">
    <location>
        <begin position="155"/>
        <end position="175"/>
    </location>
</feature>
<feature type="compositionally biased region" description="Acidic residues" evidence="6">
    <location>
        <begin position="31"/>
        <end position="47"/>
    </location>
</feature>
<proteinExistence type="inferred from homology"/>
<sequence length="1061" mass="115759">MLARNTYDRSAGLSGYGQGAPSKQATRIPEEYEDLDIEEDEEEEIEEPTPQSLRTPQETYLDGPSSWDEVDTEELESIAVNILRSVVPSTENLEVGARLAMQAAALGTENIDPLGLGRIDTRQFALIRSEHRTLGRAKSIAVRGPAIKGGFRPSMSLSMPTPDSQSASDMTSTRKAPTTLEGIQRRGMNLKAVAPGGEAALSDRARLAHMRSKVMPTQEKFDPIIYLGTVHWETSLADLQQGRDNLQRELKERTGQLKALVKENFDHFISCKTTIDDIHKRLRQAEKGQDGGNASYVSTHDVIETVSEVQIVAKRAFAELVERASACDRIRGVLALIKRHENLFRLPMRIRQATERGLYDQVITEYKKARGLMAENAASPKGGVWQSLFHEVEKGVAVMAGILLDLLRNSRTPPSEATDACKHLLQLQAEGSPCMEHCAPVQLYLTTQERHVHGLLEGALEEHMARLRGMTQRIADKAAADARFKELQHLEEAGVLVDAKQAHGAGPGIARSARAEAASEAITAEQLWVKYAARLTSIVVRYLRADYWHMPQEKEQALISISENARRHIERSRADRARTYDTLLGQYSEKIISALTQLAGEGRSKEAFLQAMRDATNGMIKLCGPSAPASVYTTLQQMLETFSGLAIGQMVAERATLVMRMSELEDWDIVAASHKTGAPVSALPGRLRAVVCRGMEQVQAVLVEAQRAQAAAPSAKLNVLGMVAAALRGAFFDSFATYAVATDRLSQELSAKAPTEEGDEDAPGADEDGLMSGNRKLLVLLSNCAFVRGSVMPSLIDRFNGLLAADNRKQEVLSLAEECSEDIKQVELRLASTYTESKANLLNDVLEEFFFDDGSFWEAAPLPNGVRDVTYELINTMVVVEAEAYSNAPGLLKRGLAELLQHLLATFSTILQEQLPETNLGGSLQLLVDLKFLAGAFSPLVNSQHEASIASGKDLILEQAMAIATGKSEKPDPLAQRLNAWLDSAQGTASSRAGESSALQDRMLHVCRSRATAALKESHANFGCFREPNDLPGSPEPAAVGSPSATSQKSLGSRSFSSMRS</sequence>